<organism evidence="7 8">
    <name type="scientific">Pedobacter ginsenosidimutans</name>
    <dbReference type="NCBI Taxonomy" id="687842"/>
    <lineage>
        <taxon>Bacteria</taxon>
        <taxon>Pseudomonadati</taxon>
        <taxon>Bacteroidota</taxon>
        <taxon>Sphingobacteriia</taxon>
        <taxon>Sphingobacteriales</taxon>
        <taxon>Sphingobacteriaceae</taxon>
        <taxon>Pedobacter</taxon>
    </lineage>
</organism>
<keyword evidence="4" id="KW-0175">Coiled coil</keyword>
<keyword evidence="3" id="KW-0902">Two-component regulatory system</keyword>
<dbReference type="Gene3D" id="3.30.565.10">
    <property type="entry name" value="Histidine kinase-like ATPase, C-terminal domain"/>
    <property type="match status" value="1"/>
</dbReference>
<dbReference type="SUPFAM" id="SSF48452">
    <property type="entry name" value="TPR-like"/>
    <property type="match status" value="2"/>
</dbReference>
<comment type="caution">
    <text evidence="7">The sequence shown here is derived from an EMBL/GenBank/DDBJ whole genome shotgun (WGS) entry which is preliminary data.</text>
</comment>
<keyword evidence="5" id="KW-0812">Transmembrane</keyword>
<dbReference type="InterPro" id="IPR011712">
    <property type="entry name" value="Sig_transdc_His_kin_sub3_dim/P"/>
</dbReference>
<dbReference type="SUPFAM" id="SSF55874">
    <property type="entry name" value="ATPase domain of HSP90 chaperone/DNA topoisomerase II/histidine kinase"/>
    <property type="match status" value="1"/>
</dbReference>
<dbReference type="SMART" id="SM00387">
    <property type="entry name" value="HATPase_c"/>
    <property type="match status" value="1"/>
</dbReference>
<proteinExistence type="predicted"/>
<evidence type="ECO:0000256" key="1">
    <source>
        <dbReference type="ARBA" id="ARBA00022679"/>
    </source>
</evidence>
<dbReference type="STRING" id="687842.ASU31_18890"/>
<evidence type="ECO:0000313" key="7">
    <source>
        <dbReference type="EMBL" id="KRT14494.1"/>
    </source>
</evidence>
<dbReference type="CDD" id="cd16917">
    <property type="entry name" value="HATPase_UhpB-NarQ-NarX-like"/>
    <property type="match status" value="1"/>
</dbReference>
<accession>A0A0T5VKV2</accession>
<dbReference type="AlphaFoldDB" id="A0A0T5VKV2"/>
<dbReference type="Gene3D" id="1.20.5.1930">
    <property type="match status" value="1"/>
</dbReference>
<evidence type="ECO:0000256" key="5">
    <source>
        <dbReference type="SAM" id="Phobius"/>
    </source>
</evidence>
<keyword evidence="2" id="KW-0418">Kinase</keyword>
<dbReference type="GO" id="GO:0016020">
    <property type="term" value="C:membrane"/>
    <property type="evidence" value="ECO:0007669"/>
    <property type="project" value="InterPro"/>
</dbReference>
<dbReference type="Pfam" id="PF02518">
    <property type="entry name" value="HATPase_c"/>
    <property type="match status" value="1"/>
</dbReference>
<keyword evidence="8" id="KW-1185">Reference proteome</keyword>
<protein>
    <recommendedName>
        <fullName evidence="6">Histidine kinase domain-containing protein</fullName>
    </recommendedName>
</protein>
<dbReference type="RefSeq" id="WP_057933836.1">
    <property type="nucleotide sequence ID" value="NZ_LMZQ01000017.1"/>
</dbReference>
<dbReference type="GO" id="GO:0000155">
    <property type="term" value="F:phosphorelay sensor kinase activity"/>
    <property type="evidence" value="ECO:0007669"/>
    <property type="project" value="InterPro"/>
</dbReference>
<evidence type="ECO:0000259" key="6">
    <source>
        <dbReference type="PROSITE" id="PS50109"/>
    </source>
</evidence>
<dbReference type="PANTHER" id="PTHR24421">
    <property type="entry name" value="NITRATE/NITRITE SENSOR PROTEIN NARX-RELATED"/>
    <property type="match status" value="1"/>
</dbReference>
<feature type="domain" description="Histidine kinase" evidence="6">
    <location>
        <begin position="472"/>
        <end position="665"/>
    </location>
</feature>
<keyword evidence="5" id="KW-1133">Transmembrane helix</keyword>
<dbReference type="GO" id="GO:0046983">
    <property type="term" value="F:protein dimerization activity"/>
    <property type="evidence" value="ECO:0007669"/>
    <property type="project" value="InterPro"/>
</dbReference>
<evidence type="ECO:0000256" key="4">
    <source>
        <dbReference type="SAM" id="Coils"/>
    </source>
</evidence>
<dbReference type="PROSITE" id="PS50109">
    <property type="entry name" value="HIS_KIN"/>
    <property type="match status" value="1"/>
</dbReference>
<dbReference type="InterPro" id="IPR003594">
    <property type="entry name" value="HATPase_dom"/>
</dbReference>
<dbReference type="InterPro" id="IPR050482">
    <property type="entry name" value="Sensor_HK_TwoCompSys"/>
</dbReference>
<keyword evidence="1" id="KW-0808">Transferase</keyword>
<dbReference type="Proteomes" id="UP000051950">
    <property type="component" value="Unassembled WGS sequence"/>
</dbReference>
<dbReference type="InterPro" id="IPR036890">
    <property type="entry name" value="HATPase_C_sf"/>
</dbReference>
<feature type="transmembrane region" description="Helical" evidence="5">
    <location>
        <begin position="406"/>
        <end position="429"/>
    </location>
</feature>
<keyword evidence="5" id="KW-0472">Membrane</keyword>
<sequence>MTKNFIFLICLLVSFKCAGQQQVPLNEKHYLDSLQQTLQKKIPDSSRANTNFLLVEYWKFKDTLKSKAYLEAGTVAAKNDRYLSALVLFYKGQYYFNWNKPKASDAFKKAEEALSRFSTKKAYAKRAASWYNYALMNIDKMGYSFITKITMEKAIPNAEKTGDPKVVAYYYTQLATILMNNYQFSKAISYNEKAIGLLEKKGSASTDLLFAYLSGVSIYCYDNKVGKAQVLLGKAQQLLKQYPSSLNYPLYYYNESLYYSTIQAFDKALSSIDKGIILAKKYNQKQLYQQFFFRRYDVYQQQKEYSKARQILLDIVKEGTLTSKSNDRAAIYSELAKMSEKLKDYKEAYHWQSKYSQTNDSINSDQTKVKINELETKYRSAKSEQKIQALQSENRQAQLGARNDRLYKLVLGLGCLFLILLLAFVLLSARSRRKLAQQREINYRQQLSEMERKQELKITKAMLEGEELERERVARDLHDGLGGMLSGVKIGLSGWTDTQPGISDNKDLHRIIGQLDTSVTELRRIARNMVPDTLLKFGLEVALKDLCEFYMRDGLRITSEMFGIQKNIAMNVQLNIYRIVQELISNAVKHANADNLILQCSQNESTIFITFEDNGTGFEVESLEDKKGMGLDNLRNRIAFLQGKFEVHSSPGEGTSIDIELKTSIDE</sequence>
<dbReference type="Gene3D" id="1.25.40.10">
    <property type="entry name" value="Tetratricopeptide repeat domain"/>
    <property type="match status" value="1"/>
</dbReference>
<dbReference type="InterPro" id="IPR005467">
    <property type="entry name" value="His_kinase_dom"/>
</dbReference>
<gene>
    <name evidence="7" type="ORF">ASU31_18890</name>
</gene>
<feature type="coiled-coil region" evidence="4">
    <location>
        <begin position="328"/>
        <end position="384"/>
    </location>
</feature>
<dbReference type="EMBL" id="LMZQ01000017">
    <property type="protein sequence ID" value="KRT14494.1"/>
    <property type="molecule type" value="Genomic_DNA"/>
</dbReference>
<dbReference type="OrthoDB" id="9778366at2"/>
<evidence type="ECO:0000313" key="8">
    <source>
        <dbReference type="Proteomes" id="UP000051950"/>
    </source>
</evidence>
<evidence type="ECO:0000256" key="2">
    <source>
        <dbReference type="ARBA" id="ARBA00022777"/>
    </source>
</evidence>
<evidence type="ECO:0000256" key="3">
    <source>
        <dbReference type="ARBA" id="ARBA00023012"/>
    </source>
</evidence>
<reference evidence="7 8" key="1">
    <citation type="submission" date="2015-11" db="EMBL/GenBank/DDBJ databases">
        <title>Sequence of Pedobacter ginsenosidimutans.</title>
        <authorList>
            <person name="Carson E."/>
            <person name="Keyser V."/>
            <person name="Newman J."/>
            <person name="Miller J."/>
        </authorList>
    </citation>
    <scope>NUCLEOTIDE SEQUENCE [LARGE SCALE GENOMIC DNA]</scope>
    <source>
        <strain evidence="7 8">KACC 14530</strain>
    </source>
</reference>
<dbReference type="InterPro" id="IPR011990">
    <property type="entry name" value="TPR-like_helical_dom_sf"/>
</dbReference>
<dbReference type="Pfam" id="PF07730">
    <property type="entry name" value="HisKA_3"/>
    <property type="match status" value="1"/>
</dbReference>
<name>A0A0T5VKV2_9SPHI</name>